<dbReference type="GO" id="GO:0004386">
    <property type="term" value="F:helicase activity"/>
    <property type="evidence" value="ECO:0007669"/>
    <property type="project" value="UniProtKB-KW"/>
</dbReference>
<keyword evidence="1" id="KW-0067">ATP-binding</keyword>
<name>A0AAW9KME2_CLOPF</name>
<dbReference type="InterPro" id="IPR027417">
    <property type="entry name" value="P-loop_NTPase"/>
</dbReference>
<dbReference type="EMBL" id="WNUR01001405">
    <property type="protein sequence ID" value="MDZ7543624.1"/>
    <property type="molecule type" value="Genomic_DNA"/>
</dbReference>
<dbReference type="Gene3D" id="3.40.50.300">
    <property type="entry name" value="P-loop containing nucleotide triphosphate hydrolases"/>
    <property type="match status" value="1"/>
</dbReference>
<comment type="caution">
    <text evidence="1">The sequence shown here is derived from an EMBL/GenBank/DDBJ whole genome shotgun (WGS) entry which is preliminary data.</text>
</comment>
<dbReference type="Proteomes" id="UP001288944">
    <property type="component" value="Unassembled WGS sequence"/>
</dbReference>
<proteinExistence type="predicted"/>
<feature type="non-terminal residue" evidence="1">
    <location>
        <position position="140"/>
    </location>
</feature>
<dbReference type="AlphaFoldDB" id="A0AAW9KME2"/>
<accession>A0AAW9KME2</accession>
<keyword evidence="1" id="KW-0378">Hydrolase</keyword>
<protein>
    <submittedName>
        <fullName evidence="1">Helicase-exonuclease AddAB subunit AddB</fullName>
    </submittedName>
</protein>
<evidence type="ECO:0000313" key="2">
    <source>
        <dbReference type="Proteomes" id="UP001288944"/>
    </source>
</evidence>
<feature type="non-terminal residue" evidence="1">
    <location>
        <position position="1"/>
    </location>
</feature>
<reference evidence="1" key="1">
    <citation type="submission" date="2019-11" db="EMBL/GenBank/DDBJ databases">
        <title>Characterization of Clostridium perfringens isolates from swine manure treated agricultural soils.</title>
        <authorList>
            <person name="Wushke S.T."/>
        </authorList>
    </citation>
    <scope>NUCLEOTIDE SEQUENCE</scope>
    <source>
        <strain evidence="1">X62</strain>
    </source>
</reference>
<dbReference type="Gene3D" id="6.10.140.1030">
    <property type="match status" value="1"/>
</dbReference>
<evidence type="ECO:0000313" key="1">
    <source>
        <dbReference type="EMBL" id="MDZ7543624.1"/>
    </source>
</evidence>
<keyword evidence="1" id="KW-0347">Helicase</keyword>
<sequence>ALTIPSEYLMVTFPMADFEGKSLRPSIIIPRLKKILPNVTEESEIYNKRDKDDRFNKITAPTPTFNELISALRMEFEKEKVDDYWAQAFKWFENNEEFKNKSSRMFKGLTYTNLVEKVPREKIKRLYESENKKLIFNVSR</sequence>
<keyword evidence="1" id="KW-0547">Nucleotide-binding</keyword>
<gene>
    <name evidence="1" type="ORF">GNF83_21155</name>
</gene>
<organism evidence="1 2">
    <name type="scientific">Clostridium perfringens</name>
    <dbReference type="NCBI Taxonomy" id="1502"/>
    <lineage>
        <taxon>Bacteria</taxon>
        <taxon>Bacillati</taxon>
        <taxon>Bacillota</taxon>
        <taxon>Clostridia</taxon>
        <taxon>Eubacteriales</taxon>
        <taxon>Clostridiaceae</taxon>
        <taxon>Clostridium</taxon>
    </lineage>
</organism>